<accession>C5LN21</accession>
<feature type="compositionally biased region" description="Low complexity" evidence="2">
    <location>
        <begin position="256"/>
        <end position="267"/>
    </location>
</feature>
<feature type="coiled-coil region" evidence="1">
    <location>
        <begin position="75"/>
        <end position="138"/>
    </location>
</feature>
<sequence length="539" mass="61966">MKAEATTLVVADTLARAQQLLQRPVSPTVAELEQLNSSKAANDDKLATRGTMPEKKTLGRGHGSRGTGKDNSEAYHHALDVLDELTRQMKEKKRTMMREGTKHNNDNSRIRGYDWAQVERMRMNIEKLEGQLKADRGALKPPPDKKGVHAARARIRAKYNEERNTTAAEVVKEDSEREERKILQLQCRVAETLRSVARERRARVRSERIAAEEGRRRKAMNDEKAVREQHAAARRVTERARQAREDEVAQREAHQRQAQARLAANKARVTHLRQRTRERMKKKKAIREEDILSREHNHHHVMIDNEEVIRGRRLAARRAREVQRQSMKEQEEAAARQAKEENLRQRQLEEMVKRYRTRSAGVTGYTPNIIPRWTRKAAILGEYMEDDNHKDDEEEEDNAVKLPPILPLPPPLRGGGGGRDLSLRNTRVDDEFNDYSVHLGSVDSNPLETTTMNLCPLPPPQEQQSTTSFNDEDIPRCDKSVLDDRDTFPVIMKPSRMDRWKPLVPMMDDEYFLQLVKRGVTDSGIALKSYSSNMKCDGS</sequence>
<dbReference type="EMBL" id="GG683700">
    <property type="protein sequence ID" value="EER01820.1"/>
    <property type="molecule type" value="Genomic_DNA"/>
</dbReference>
<evidence type="ECO:0000256" key="2">
    <source>
        <dbReference type="SAM" id="MobiDB-lite"/>
    </source>
</evidence>
<dbReference type="AlphaFoldDB" id="C5LN21"/>
<feature type="compositionally biased region" description="Basic and acidic residues" evidence="2">
    <location>
        <begin position="41"/>
        <end position="57"/>
    </location>
</feature>
<feature type="compositionally biased region" description="Basic and acidic residues" evidence="2">
    <location>
        <begin position="215"/>
        <end position="255"/>
    </location>
</feature>
<keyword evidence="1" id="KW-0175">Coiled coil</keyword>
<dbReference type="Proteomes" id="UP000007800">
    <property type="component" value="Unassembled WGS sequence"/>
</dbReference>
<feature type="compositionally biased region" description="Basic residues" evidence="2">
    <location>
        <begin position="268"/>
        <end position="285"/>
    </location>
</feature>
<organism evidence="4">
    <name type="scientific">Perkinsus marinus (strain ATCC 50983 / TXsc)</name>
    <dbReference type="NCBI Taxonomy" id="423536"/>
    <lineage>
        <taxon>Eukaryota</taxon>
        <taxon>Sar</taxon>
        <taxon>Alveolata</taxon>
        <taxon>Perkinsozoa</taxon>
        <taxon>Perkinsea</taxon>
        <taxon>Perkinsida</taxon>
        <taxon>Perkinsidae</taxon>
        <taxon>Perkinsus</taxon>
    </lineage>
</organism>
<protein>
    <submittedName>
        <fullName evidence="3">Phoshoprotein 300, putative</fullName>
    </submittedName>
</protein>
<proteinExistence type="predicted"/>
<reference evidence="3 4" key="1">
    <citation type="submission" date="2008-07" db="EMBL/GenBank/DDBJ databases">
        <authorList>
            <person name="El-Sayed N."/>
            <person name="Caler E."/>
            <person name="Inman J."/>
            <person name="Amedeo P."/>
            <person name="Hass B."/>
            <person name="Wortman J."/>
        </authorList>
    </citation>
    <scope>NUCLEOTIDE SEQUENCE [LARGE SCALE GENOMIC DNA]</scope>
    <source>
        <strain evidence="4">ATCC 50983 / TXsc</strain>
    </source>
</reference>
<dbReference type="RefSeq" id="XP_002769102.1">
    <property type="nucleotide sequence ID" value="XM_002769056.1"/>
</dbReference>
<dbReference type="InParanoid" id="C5LN21"/>
<gene>
    <name evidence="3" type="ORF">Pmar_PMAR028269</name>
</gene>
<evidence type="ECO:0000313" key="4">
    <source>
        <dbReference type="Proteomes" id="UP000007800"/>
    </source>
</evidence>
<evidence type="ECO:0000256" key="1">
    <source>
        <dbReference type="SAM" id="Coils"/>
    </source>
</evidence>
<evidence type="ECO:0000313" key="3">
    <source>
        <dbReference type="EMBL" id="EER01820.1"/>
    </source>
</evidence>
<dbReference type="GeneID" id="9054304"/>
<name>C5LN21_PERM5</name>
<feature type="region of interest" description="Disordered" evidence="2">
    <location>
        <begin position="32"/>
        <end position="75"/>
    </location>
</feature>
<feature type="region of interest" description="Disordered" evidence="2">
    <location>
        <begin position="215"/>
        <end position="285"/>
    </location>
</feature>
<keyword evidence="4" id="KW-1185">Reference proteome</keyword>
<feature type="region of interest" description="Disordered" evidence="2">
    <location>
        <begin position="321"/>
        <end position="342"/>
    </location>
</feature>
<dbReference type="OrthoDB" id="477123at2759"/>
<feature type="region of interest" description="Disordered" evidence="2">
    <location>
        <begin position="388"/>
        <end position="423"/>
    </location>
</feature>